<keyword evidence="3 10" id="KW-0813">Transport</keyword>
<dbReference type="PANTHER" id="PTHR33446:SF2">
    <property type="entry name" value="PROTEIN TONB"/>
    <property type="match status" value="1"/>
</dbReference>
<evidence type="ECO:0000256" key="10">
    <source>
        <dbReference type="RuleBase" id="RU362123"/>
    </source>
</evidence>
<dbReference type="RefSeq" id="WP_245196475.1">
    <property type="nucleotide sequence ID" value="NZ_JAATJE010000001.1"/>
</dbReference>
<evidence type="ECO:0000256" key="11">
    <source>
        <dbReference type="SAM" id="MobiDB-lite"/>
    </source>
</evidence>
<evidence type="ECO:0000259" key="12">
    <source>
        <dbReference type="PROSITE" id="PS52015"/>
    </source>
</evidence>
<keyword evidence="14" id="KW-1185">Reference proteome</keyword>
<dbReference type="InterPro" id="IPR003538">
    <property type="entry name" value="TonB"/>
</dbReference>
<dbReference type="InterPro" id="IPR006260">
    <property type="entry name" value="TonB/TolA_C"/>
</dbReference>
<dbReference type="NCBIfam" id="TIGR01352">
    <property type="entry name" value="tonB_Cterm"/>
    <property type="match status" value="1"/>
</dbReference>
<keyword evidence="4 10" id="KW-1003">Cell membrane</keyword>
<comment type="similarity">
    <text evidence="2 10">Belongs to the TonB family.</text>
</comment>
<evidence type="ECO:0000313" key="13">
    <source>
        <dbReference type="EMBL" id="NJC34219.1"/>
    </source>
</evidence>
<dbReference type="Proteomes" id="UP000734218">
    <property type="component" value="Unassembled WGS sequence"/>
</dbReference>
<evidence type="ECO:0000256" key="5">
    <source>
        <dbReference type="ARBA" id="ARBA00022519"/>
    </source>
</evidence>
<evidence type="ECO:0000313" key="14">
    <source>
        <dbReference type="Proteomes" id="UP000734218"/>
    </source>
</evidence>
<feature type="compositionally biased region" description="Pro residues" evidence="11">
    <location>
        <begin position="42"/>
        <end position="68"/>
    </location>
</feature>
<proteinExistence type="inferred from homology"/>
<gene>
    <name evidence="13" type="ORF">GGR88_001693</name>
</gene>
<keyword evidence="6" id="KW-0812">Transmembrane</keyword>
<evidence type="ECO:0000256" key="3">
    <source>
        <dbReference type="ARBA" id="ARBA00022448"/>
    </source>
</evidence>
<dbReference type="InterPro" id="IPR051045">
    <property type="entry name" value="TonB-dependent_transducer"/>
</dbReference>
<feature type="compositionally biased region" description="Low complexity" evidence="11">
    <location>
        <begin position="69"/>
        <end position="85"/>
    </location>
</feature>
<dbReference type="SUPFAM" id="SSF74653">
    <property type="entry name" value="TolA/TonB C-terminal domain"/>
    <property type="match status" value="1"/>
</dbReference>
<dbReference type="EMBL" id="JAATJE010000001">
    <property type="protein sequence ID" value="NJC34219.1"/>
    <property type="molecule type" value="Genomic_DNA"/>
</dbReference>
<keyword evidence="10" id="KW-0735">Signal-anchor</keyword>
<feature type="region of interest" description="Disordered" evidence="11">
    <location>
        <begin position="24"/>
        <end position="107"/>
    </location>
</feature>
<dbReference type="InterPro" id="IPR037682">
    <property type="entry name" value="TonB_C"/>
</dbReference>
<evidence type="ECO:0000256" key="8">
    <source>
        <dbReference type="ARBA" id="ARBA00022989"/>
    </source>
</evidence>
<evidence type="ECO:0000256" key="6">
    <source>
        <dbReference type="ARBA" id="ARBA00022692"/>
    </source>
</evidence>
<dbReference type="Pfam" id="PF03544">
    <property type="entry name" value="TonB_C"/>
    <property type="match status" value="1"/>
</dbReference>
<accession>A0ABX0XLV7</accession>
<feature type="compositionally biased region" description="Gly residues" evidence="11">
    <location>
        <begin position="86"/>
        <end position="107"/>
    </location>
</feature>
<organism evidence="13 14">
    <name type="scientific">Sphingomonas jejuensis</name>
    <dbReference type="NCBI Taxonomy" id="904715"/>
    <lineage>
        <taxon>Bacteria</taxon>
        <taxon>Pseudomonadati</taxon>
        <taxon>Pseudomonadota</taxon>
        <taxon>Alphaproteobacteria</taxon>
        <taxon>Sphingomonadales</taxon>
        <taxon>Sphingomonadaceae</taxon>
        <taxon>Sphingomonas</taxon>
    </lineage>
</organism>
<reference evidence="13 14" key="1">
    <citation type="submission" date="2020-03" db="EMBL/GenBank/DDBJ databases">
        <title>Genomic Encyclopedia of Type Strains, Phase IV (KMG-IV): sequencing the most valuable type-strain genomes for metagenomic binning, comparative biology and taxonomic classification.</title>
        <authorList>
            <person name="Goeker M."/>
        </authorList>
    </citation>
    <scope>NUCLEOTIDE SEQUENCE [LARGE SCALE GENOMIC DNA]</scope>
    <source>
        <strain evidence="13 14">DSM 27651</strain>
    </source>
</reference>
<protein>
    <recommendedName>
        <fullName evidence="10">Protein TonB</fullName>
    </recommendedName>
</protein>
<comment type="caution">
    <text evidence="13">The sequence shown here is derived from an EMBL/GenBank/DDBJ whole genome shotgun (WGS) entry which is preliminary data.</text>
</comment>
<keyword evidence="9" id="KW-0472">Membrane</keyword>
<evidence type="ECO:0000256" key="4">
    <source>
        <dbReference type="ARBA" id="ARBA00022475"/>
    </source>
</evidence>
<keyword evidence="7 10" id="KW-0653">Protein transport</keyword>
<keyword evidence="8" id="KW-1133">Transmembrane helix</keyword>
<evidence type="ECO:0000256" key="1">
    <source>
        <dbReference type="ARBA" id="ARBA00004383"/>
    </source>
</evidence>
<evidence type="ECO:0000256" key="9">
    <source>
        <dbReference type="ARBA" id="ARBA00023136"/>
    </source>
</evidence>
<dbReference type="PRINTS" id="PR01374">
    <property type="entry name" value="TONBPROTEIN"/>
</dbReference>
<dbReference type="Gene3D" id="3.30.1150.10">
    <property type="match status" value="1"/>
</dbReference>
<sequence length="206" mass="21114">MLLFGPRPRTIMPPAGGLAIFELRVPEPPPPVAPEPAGSAAPPAPRAEPRPIPAPPPILPTPAPPAPPVAAAGPDVTAGASDRAGPGSGAGGDGIGRGSGGAGDGTGGGGIATRAEYLSGRIVDRDFPRAARRLRAEGTVVAAFTVTPDGRAAGCEIRQSSGNEALDETTCRLIEERFRFEPARDREGRRVADIAGWRQDWWLEGG</sequence>
<comment type="subcellular location">
    <subcellularLocation>
        <location evidence="1 10">Cell inner membrane</location>
        <topology evidence="1 10">Single-pass membrane protein</topology>
        <orientation evidence="1 10">Periplasmic side</orientation>
    </subcellularLocation>
</comment>
<keyword evidence="5 10" id="KW-0997">Cell inner membrane</keyword>
<feature type="domain" description="TonB C-terminal" evidence="12">
    <location>
        <begin position="112"/>
        <end position="206"/>
    </location>
</feature>
<dbReference type="PROSITE" id="PS52015">
    <property type="entry name" value="TONB_CTD"/>
    <property type="match status" value="1"/>
</dbReference>
<evidence type="ECO:0000256" key="2">
    <source>
        <dbReference type="ARBA" id="ARBA00006555"/>
    </source>
</evidence>
<dbReference type="PANTHER" id="PTHR33446">
    <property type="entry name" value="PROTEIN TONB-RELATED"/>
    <property type="match status" value="1"/>
</dbReference>
<evidence type="ECO:0000256" key="7">
    <source>
        <dbReference type="ARBA" id="ARBA00022927"/>
    </source>
</evidence>
<comment type="function">
    <text evidence="10">Interacts with outer membrane receptor proteins that carry out high-affinity binding and energy dependent uptake into the periplasmic space of specific substrates. It could act to transduce energy from the cytoplasmic membrane to specific energy-requiring processes in the outer membrane, resulting in the release into the periplasm of ligands bound by these outer membrane proteins.</text>
</comment>
<name>A0ABX0XLV7_9SPHN</name>